<reference evidence="1 2" key="1">
    <citation type="submission" date="2023-03" db="EMBL/GenBank/DDBJ databases">
        <title>Genome insight into feeding habits of ladybird beetles.</title>
        <authorList>
            <person name="Li H.-S."/>
            <person name="Huang Y.-H."/>
            <person name="Pang H."/>
        </authorList>
    </citation>
    <scope>NUCLEOTIDE SEQUENCE [LARGE SCALE GENOMIC DNA]</scope>
    <source>
        <strain evidence="1">SYSU_2023b</strain>
        <tissue evidence="1">Whole body</tissue>
    </source>
</reference>
<sequence>MVVSIDFFASFLSDTGKRKQLKFPLILSLRDCRSAAISVSCSNRKASMRHPFLPIMWGFVHVFPASDTNQNTKNAGGSKFSRSNRAAVEFYLCPLEIS</sequence>
<gene>
    <name evidence="1" type="ORF">WA026_010605</name>
</gene>
<keyword evidence="2" id="KW-1185">Reference proteome</keyword>
<evidence type="ECO:0000313" key="2">
    <source>
        <dbReference type="Proteomes" id="UP001431783"/>
    </source>
</evidence>
<name>A0AAW1VBN7_9CUCU</name>
<protein>
    <submittedName>
        <fullName evidence="1">Uncharacterized protein</fullName>
    </submittedName>
</protein>
<accession>A0AAW1VBN7</accession>
<organism evidence="1 2">
    <name type="scientific">Henosepilachna vigintioctopunctata</name>
    <dbReference type="NCBI Taxonomy" id="420089"/>
    <lineage>
        <taxon>Eukaryota</taxon>
        <taxon>Metazoa</taxon>
        <taxon>Ecdysozoa</taxon>
        <taxon>Arthropoda</taxon>
        <taxon>Hexapoda</taxon>
        <taxon>Insecta</taxon>
        <taxon>Pterygota</taxon>
        <taxon>Neoptera</taxon>
        <taxon>Endopterygota</taxon>
        <taxon>Coleoptera</taxon>
        <taxon>Polyphaga</taxon>
        <taxon>Cucujiformia</taxon>
        <taxon>Coccinelloidea</taxon>
        <taxon>Coccinellidae</taxon>
        <taxon>Epilachninae</taxon>
        <taxon>Epilachnini</taxon>
        <taxon>Henosepilachna</taxon>
    </lineage>
</organism>
<dbReference type="AlphaFoldDB" id="A0AAW1VBN7"/>
<dbReference type="EMBL" id="JARQZJ010000125">
    <property type="protein sequence ID" value="KAK9890529.1"/>
    <property type="molecule type" value="Genomic_DNA"/>
</dbReference>
<dbReference type="Proteomes" id="UP001431783">
    <property type="component" value="Unassembled WGS sequence"/>
</dbReference>
<comment type="caution">
    <text evidence="1">The sequence shown here is derived from an EMBL/GenBank/DDBJ whole genome shotgun (WGS) entry which is preliminary data.</text>
</comment>
<proteinExistence type="predicted"/>
<evidence type="ECO:0000313" key="1">
    <source>
        <dbReference type="EMBL" id="KAK9890529.1"/>
    </source>
</evidence>